<name>A0A484KZ76_9ASTE</name>
<sequence>MIRLLHAGPHRHPPIQLDRGCLVDIDLWREELRRNVANPRNVYQVLESVTDPNPHPHPHAPRGFPLWNGIHESLIWIDFIDKQRDEDSMGVDAVRELLGRFGSVVGVIEITDNYKKKKIGFYVHKEGSTHLGMHTVVLYGEYLATEEDEVPPGVYWMFQDSHGPSTGNPRAEFKVSWQLLKEAYVGLPRWPNVLAPPPRPVLQGEGEGEGELQS</sequence>
<dbReference type="SUPFAM" id="SSF54001">
    <property type="entry name" value="Cysteine proteinases"/>
    <property type="match status" value="1"/>
</dbReference>
<evidence type="ECO:0000313" key="2">
    <source>
        <dbReference type="EMBL" id="VFQ69894.1"/>
    </source>
</evidence>
<protein>
    <submittedName>
        <fullName evidence="2">Uncharacterized protein</fullName>
    </submittedName>
</protein>
<evidence type="ECO:0000313" key="3">
    <source>
        <dbReference type="Proteomes" id="UP000595140"/>
    </source>
</evidence>
<reference evidence="2 3" key="1">
    <citation type="submission" date="2018-04" db="EMBL/GenBank/DDBJ databases">
        <authorList>
            <person name="Vogel A."/>
        </authorList>
    </citation>
    <scope>NUCLEOTIDE SEQUENCE [LARGE SCALE GENOMIC DNA]</scope>
</reference>
<dbReference type="EMBL" id="OOIL02000857">
    <property type="protein sequence ID" value="VFQ69894.1"/>
    <property type="molecule type" value="Genomic_DNA"/>
</dbReference>
<gene>
    <name evidence="2" type="ORF">CCAM_LOCUS11670</name>
</gene>
<dbReference type="InterPro" id="IPR038765">
    <property type="entry name" value="Papain-like_cys_pep_sf"/>
</dbReference>
<evidence type="ECO:0000256" key="1">
    <source>
        <dbReference type="SAM" id="MobiDB-lite"/>
    </source>
</evidence>
<keyword evidence="3" id="KW-1185">Reference proteome</keyword>
<accession>A0A484KZ76</accession>
<organism evidence="2 3">
    <name type="scientific">Cuscuta campestris</name>
    <dbReference type="NCBI Taxonomy" id="132261"/>
    <lineage>
        <taxon>Eukaryota</taxon>
        <taxon>Viridiplantae</taxon>
        <taxon>Streptophyta</taxon>
        <taxon>Embryophyta</taxon>
        <taxon>Tracheophyta</taxon>
        <taxon>Spermatophyta</taxon>
        <taxon>Magnoliopsida</taxon>
        <taxon>eudicotyledons</taxon>
        <taxon>Gunneridae</taxon>
        <taxon>Pentapetalae</taxon>
        <taxon>asterids</taxon>
        <taxon>lamiids</taxon>
        <taxon>Solanales</taxon>
        <taxon>Convolvulaceae</taxon>
        <taxon>Cuscuteae</taxon>
        <taxon>Cuscuta</taxon>
        <taxon>Cuscuta subgen. Grammica</taxon>
        <taxon>Cuscuta sect. Cleistogrammica</taxon>
    </lineage>
</organism>
<dbReference type="Proteomes" id="UP000595140">
    <property type="component" value="Unassembled WGS sequence"/>
</dbReference>
<proteinExistence type="predicted"/>
<dbReference type="AlphaFoldDB" id="A0A484KZ76"/>
<feature type="region of interest" description="Disordered" evidence="1">
    <location>
        <begin position="190"/>
        <end position="214"/>
    </location>
</feature>